<dbReference type="InterPro" id="IPR001709">
    <property type="entry name" value="Flavoprot_Pyr_Nucl_cyt_Rdtase"/>
</dbReference>
<feature type="transmembrane region" description="Helical" evidence="3">
    <location>
        <begin position="297"/>
        <end position="318"/>
    </location>
</feature>
<dbReference type="EMBL" id="QOVN01000003">
    <property type="protein sequence ID" value="RXG29599.1"/>
    <property type="molecule type" value="Genomic_DNA"/>
</dbReference>
<evidence type="ECO:0000256" key="3">
    <source>
        <dbReference type="SAM" id="Phobius"/>
    </source>
</evidence>
<dbReference type="Proteomes" id="UP000290037">
    <property type="component" value="Unassembled WGS sequence"/>
</dbReference>
<dbReference type="SUPFAM" id="SSF52343">
    <property type="entry name" value="Ferredoxin reductase-like, C-terminal NADP-linked domain"/>
    <property type="match status" value="1"/>
</dbReference>
<name>A0A1M5YXH0_9FLAO</name>
<dbReference type="InterPro" id="IPR008254">
    <property type="entry name" value="Flavodoxin/NO_synth"/>
</dbReference>
<evidence type="ECO:0000313" key="6">
    <source>
        <dbReference type="EMBL" id="RXG29599.1"/>
    </source>
</evidence>
<evidence type="ECO:0000259" key="5">
    <source>
        <dbReference type="PROSITE" id="PS51384"/>
    </source>
</evidence>
<evidence type="ECO:0000256" key="1">
    <source>
        <dbReference type="ARBA" id="ARBA00022630"/>
    </source>
</evidence>
<dbReference type="EC" id="1.6.2.4" evidence="2"/>
<dbReference type="PANTHER" id="PTHR19384:SF17">
    <property type="entry name" value="NADPH--CYTOCHROME P450 REDUCTASE"/>
    <property type="match status" value="1"/>
</dbReference>
<dbReference type="GO" id="GO:0016491">
    <property type="term" value="F:oxidoreductase activity"/>
    <property type="evidence" value="ECO:0007669"/>
    <property type="project" value="InterPro"/>
</dbReference>
<organism evidence="7 8">
    <name type="scientific">Leeuwenhoekiella palythoae</name>
    <dbReference type="NCBI Taxonomy" id="573501"/>
    <lineage>
        <taxon>Bacteria</taxon>
        <taxon>Pseudomonadati</taxon>
        <taxon>Bacteroidota</taxon>
        <taxon>Flavobacteriia</taxon>
        <taxon>Flavobacteriales</taxon>
        <taxon>Flavobacteriaceae</taxon>
        <taxon>Leeuwenhoekiella</taxon>
    </lineage>
</organism>
<feature type="domain" description="Flavodoxin-like" evidence="4">
    <location>
        <begin position="340"/>
        <end position="479"/>
    </location>
</feature>
<dbReference type="Pfam" id="PF00175">
    <property type="entry name" value="NAD_binding_1"/>
    <property type="match status" value="1"/>
</dbReference>
<dbReference type="GO" id="GO:0010181">
    <property type="term" value="F:FMN binding"/>
    <property type="evidence" value="ECO:0007669"/>
    <property type="project" value="InterPro"/>
</dbReference>
<dbReference type="PRINTS" id="PR00371">
    <property type="entry name" value="FPNCR"/>
</dbReference>
<gene>
    <name evidence="6" type="ORF">DSM01_1701</name>
    <name evidence="7" type="ORF">SAMN04487999_2425</name>
</gene>
<dbReference type="GO" id="GO:0005829">
    <property type="term" value="C:cytosol"/>
    <property type="evidence" value="ECO:0007669"/>
    <property type="project" value="TreeGrafter"/>
</dbReference>
<dbReference type="PRINTS" id="PR00369">
    <property type="entry name" value="FLAVODOXIN"/>
</dbReference>
<keyword evidence="9" id="KW-1185">Reference proteome</keyword>
<dbReference type="InterPro" id="IPR001433">
    <property type="entry name" value="OxRdtase_FAD/NAD-bd"/>
</dbReference>
<dbReference type="RefSeq" id="WP_072983389.1">
    <property type="nucleotide sequence ID" value="NZ_FQXT01000004.1"/>
</dbReference>
<dbReference type="Gene3D" id="3.40.50.80">
    <property type="entry name" value="Nucleotide-binding domain of ferredoxin-NADP reductase (FNR) module"/>
    <property type="match status" value="1"/>
</dbReference>
<dbReference type="Pfam" id="PF00258">
    <property type="entry name" value="Flavodoxin_1"/>
    <property type="match status" value="1"/>
</dbReference>
<evidence type="ECO:0000256" key="2">
    <source>
        <dbReference type="ARBA" id="ARBA00023797"/>
    </source>
</evidence>
<dbReference type="Gene3D" id="3.40.50.360">
    <property type="match status" value="1"/>
</dbReference>
<dbReference type="InterPro" id="IPR039261">
    <property type="entry name" value="FNR_nucleotide-bd"/>
</dbReference>
<dbReference type="Gene3D" id="2.40.30.10">
    <property type="entry name" value="Translation factors"/>
    <property type="match status" value="1"/>
</dbReference>
<dbReference type="InterPro" id="IPR001094">
    <property type="entry name" value="Flavdoxin-like"/>
</dbReference>
<reference evidence="7" key="2">
    <citation type="submission" date="2016-11" db="EMBL/GenBank/DDBJ databases">
        <authorList>
            <person name="Jaros S."/>
            <person name="Januszkiewicz K."/>
            <person name="Wedrychowicz H."/>
        </authorList>
    </citation>
    <scope>NUCLEOTIDE SEQUENCE [LARGE SCALE GENOMIC DNA]</scope>
    <source>
        <strain evidence="7">DSM 19859</strain>
    </source>
</reference>
<evidence type="ECO:0000313" key="7">
    <source>
        <dbReference type="EMBL" id="SHI16273.1"/>
    </source>
</evidence>
<feature type="transmembrane region" description="Helical" evidence="3">
    <location>
        <begin position="171"/>
        <end position="194"/>
    </location>
</feature>
<dbReference type="EMBL" id="FQXT01000004">
    <property type="protein sequence ID" value="SHI16273.1"/>
    <property type="molecule type" value="Genomic_DNA"/>
</dbReference>
<keyword evidence="3" id="KW-0812">Transmembrane</keyword>
<dbReference type="InterPro" id="IPR017927">
    <property type="entry name" value="FAD-bd_FR_type"/>
</dbReference>
<evidence type="ECO:0000259" key="4">
    <source>
        <dbReference type="PROSITE" id="PS50902"/>
    </source>
</evidence>
<dbReference type="SUPFAM" id="SSF52218">
    <property type="entry name" value="Flavoproteins"/>
    <property type="match status" value="1"/>
</dbReference>
<dbReference type="AlphaFoldDB" id="A0A1M5YXH0"/>
<dbReference type="PROSITE" id="PS51384">
    <property type="entry name" value="FAD_FR"/>
    <property type="match status" value="1"/>
</dbReference>
<dbReference type="PROSITE" id="PS50902">
    <property type="entry name" value="FLAVODOXIN_LIKE"/>
    <property type="match status" value="1"/>
</dbReference>
<proteinExistence type="predicted"/>
<dbReference type="GO" id="GO:0050660">
    <property type="term" value="F:flavin adenine dinucleotide binding"/>
    <property type="evidence" value="ECO:0007669"/>
    <property type="project" value="TreeGrafter"/>
</dbReference>
<dbReference type="Proteomes" id="UP000184240">
    <property type="component" value="Unassembled WGS sequence"/>
</dbReference>
<protein>
    <recommendedName>
        <fullName evidence="2">NADPH--hemoprotein reductase</fullName>
        <ecNumber evidence="2">1.6.2.4</ecNumber>
    </recommendedName>
</protein>
<dbReference type="InterPro" id="IPR029039">
    <property type="entry name" value="Flavoprotein-like_sf"/>
</dbReference>
<sequence length="733" mass="82683">MILSIWRYSHLVLAVSSFLFILLAALTGIVLAFEPIDHAALNYSEGQKDLPVTQLIDTLKSTYDEVLSVEIDEAGFVKASVLSMDGDSGDFYINPLSGKKVGEIEKQAEVFQFATSLHRSLFLKSTGRFFVGLASFLLFLISITGLILIIKRQQGIKAFFNRIIKDNFYSYYHIYLGRLLLLPIIIITLTGVYLSLQRFEILPDIVLSHDVDYAVITADPQRPLAEFPALQNITLRDVRYIEFPFSPDVEDPYKISLTDKEILVNQVTGEIISEVPYPFVNMMSHYSTVLHTGRGSVLWSIVLAAACISILFFIYSGFKMTFMRRKGRINNKFKEAQCEIVILVGSETGSTMSFAGLFYNELLNKGKKVFLTQMDKYQKFPKMEHLVIFTSTYGDGEPPANATKFMSQLQKNNQSQDFNYSVVGFGSLAYPSYCKFAFDVDDALKASSGAQELLGVYTINNKSWEAFDQWVDQWGERLGLALDVPRDNAVTKPRKKPKKFKVIAKTQAQDSADDTFLVTLQSEKSLKFKSGDLLAIYPEKDAHERLYSIGKNLKGELLLSVKRHEFGLCSNFLNDLSVGCTLDAVRVKNPEFHLKSSQKAIMIATGTGIAPFLGMFADNHKKKERILYWGARNEASFELYKPQIDTAVDQGQLSKFIPAYSRVGSDKIYVQHLIASDHLRFANALKDGVVLMICGSISMQKEVIAALQEICQTYELKPLSYYQNRDQVKMDCY</sequence>
<feature type="transmembrane region" description="Helical" evidence="3">
    <location>
        <begin position="129"/>
        <end position="150"/>
    </location>
</feature>
<dbReference type="InterPro" id="IPR005625">
    <property type="entry name" value="PepSY-ass_TM"/>
</dbReference>
<reference evidence="8" key="1">
    <citation type="submission" date="2016-11" db="EMBL/GenBank/DDBJ databases">
        <authorList>
            <person name="Varghese N."/>
            <person name="Submissions S."/>
        </authorList>
    </citation>
    <scope>NUCLEOTIDE SEQUENCE [LARGE SCALE GENOMIC DNA]</scope>
    <source>
        <strain evidence="8">DSM 19859</strain>
    </source>
</reference>
<keyword evidence="3" id="KW-1133">Transmembrane helix</keyword>
<dbReference type="PANTHER" id="PTHR19384">
    <property type="entry name" value="NITRIC OXIDE SYNTHASE-RELATED"/>
    <property type="match status" value="1"/>
</dbReference>
<dbReference type="Pfam" id="PF03929">
    <property type="entry name" value="PepSY_TM"/>
    <property type="match status" value="1"/>
</dbReference>
<reference evidence="6 9" key="3">
    <citation type="submission" date="2018-07" db="EMBL/GenBank/DDBJ databases">
        <title>Leeuwenhoekiella genomics.</title>
        <authorList>
            <person name="Tahon G."/>
            <person name="Willems A."/>
        </authorList>
    </citation>
    <scope>NUCLEOTIDE SEQUENCE [LARGE SCALE GENOMIC DNA]</scope>
    <source>
        <strain evidence="6 9">LMG 24856</strain>
    </source>
</reference>
<dbReference type="InterPro" id="IPR017938">
    <property type="entry name" value="Riboflavin_synthase-like_b-brl"/>
</dbReference>
<accession>A0A1M5YXH0</accession>
<evidence type="ECO:0000313" key="8">
    <source>
        <dbReference type="Proteomes" id="UP000184240"/>
    </source>
</evidence>
<evidence type="ECO:0000313" key="9">
    <source>
        <dbReference type="Proteomes" id="UP000290037"/>
    </source>
</evidence>
<dbReference type="SUPFAM" id="SSF63380">
    <property type="entry name" value="Riboflavin synthase domain-like"/>
    <property type="match status" value="1"/>
</dbReference>
<dbReference type="STRING" id="573501.SAMN04487999_2425"/>
<keyword evidence="1" id="KW-0285">Flavoprotein</keyword>
<keyword evidence="3" id="KW-0472">Membrane</keyword>
<feature type="domain" description="FAD-binding FR-type" evidence="5">
    <location>
        <begin position="495"/>
        <end position="595"/>
    </location>
</feature>